<dbReference type="PANTHER" id="PTHR30069">
    <property type="entry name" value="TONB-DEPENDENT OUTER MEMBRANE RECEPTOR"/>
    <property type="match status" value="1"/>
</dbReference>
<dbReference type="SUPFAM" id="SSF56935">
    <property type="entry name" value="Porins"/>
    <property type="match status" value="1"/>
</dbReference>
<evidence type="ECO:0000256" key="1">
    <source>
        <dbReference type="PROSITE-ProRule" id="PRU01360"/>
    </source>
</evidence>
<dbReference type="InterPro" id="IPR037066">
    <property type="entry name" value="Plug_dom_sf"/>
</dbReference>
<protein>
    <submittedName>
        <fullName evidence="3">Ferric aerobactin receptor</fullName>
    </submittedName>
</protein>
<comment type="similarity">
    <text evidence="1">Belongs to the TonB-dependent receptor family.</text>
</comment>
<dbReference type="AlphaFoldDB" id="A0A0B8QC34"/>
<feature type="domain" description="TonB-dependent receptor plug" evidence="2">
    <location>
        <begin position="15"/>
        <end position="121"/>
    </location>
</feature>
<dbReference type="PROSITE" id="PS52016">
    <property type="entry name" value="TONB_DEPENDENT_REC_3"/>
    <property type="match status" value="1"/>
</dbReference>
<dbReference type="PANTHER" id="PTHR30069:SF42">
    <property type="entry name" value="FERRIC AEROBACTIN RECEPTOR"/>
    <property type="match status" value="1"/>
</dbReference>
<keyword evidence="1" id="KW-1134">Transmembrane beta strand</keyword>
<dbReference type="InterPro" id="IPR039426">
    <property type="entry name" value="TonB-dep_rcpt-like"/>
</dbReference>
<dbReference type="Proteomes" id="UP000031666">
    <property type="component" value="Unassembled WGS sequence"/>
</dbReference>
<keyword evidence="1" id="KW-0813">Transport</keyword>
<gene>
    <name evidence="3" type="ORF">JCM19241_5668</name>
</gene>
<reference evidence="3 4" key="2">
    <citation type="submission" date="2015-01" db="EMBL/GenBank/DDBJ databases">
        <authorList>
            <consortium name="NBRP consortium"/>
            <person name="Sawabe T."/>
            <person name="Meirelles P."/>
            <person name="Feng G."/>
            <person name="Sayaka M."/>
            <person name="Hattori M."/>
            <person name="Ohkuma M."/>
        </authorList>
    </citation>
    <scope>NUCLEOTIDE SEQUENCE [LARGE SCALE GENOMIC DNA]</scope>
    <source>
        <strain evidence="4">JCM 19241</strain>
    </source>
</reference>
<sequence>METIVVSASRSQQTLNEVPRSVTVINQEQISDAMKQSRSINDVLSMLVPGMGTSIHGNLSSKGQNNIRGRRVLLLIDGVAQNNSFLDFGQELSSIDPENVERIEVIRGGSAVYGLGAQGGIINVITKMPEAGETQYRTKFGTNFQEFGSDSFSWDVYQEAQGGDDKTNGVSV</sequence>
<reference evidence="3 4" key="1">
    <citation type="submission" date="2015-01" db="EMBL/GenBank/DDBJ databases">
        <title>Vibrio sp. C94 JCM 19241 whole genome shotgun sequence.</title>
        <authorList>
            <person name="Sawabe T."/>
            <person name="Meirelles P."/>
            <person name="Feng G."/>
            <person name="Sayaka M."/>
            <person name="Hattori M."/>
            <person name="Ohkuma M."/>
        </authorList>
    </citation>
    <scope>NUCLEOTIDE SEQUENCE [LARGE SCALE GENOMIC DNA]</scope>
    <source>
        <strain evidence="4">JCM 19241</strain>
    </source>
</reference>
<dbReference type="EMBL" id="BBSC01000002">
    <property type="protein sequence ID" value="GAM74472.1"/>
    <property type="molecule type" value="Genomic_DNA"/>
</dbReference>
<dbReference type="GO" id="GO:0015344">
    <property type="term" value="F:siderophore uptake transmembrane transporter activity"/>
    <property type="evidence" value="ECO:0007669"/>
    <property type="project" value="TreeGrafter"/>
</dbReference>
<evidence type="ECO:0000313" key="3">
    <source>
        <dbReference type="EMBL" id="GAM74472.1"/>
    </source>
</evidence>
<keyword evidence="1" id="KW-0998">Cell outer membrane</keyword>
<evidence type="ECO:0000259" key="2">
    <source>
        <dbReference type="Pfam" id="PF07715"/>
    </source>
</evidence>
<name>A0A0B8QC34_9VIBR</name>
<comment type="subcellular location">
    <subcellularLocation>
        <location evidence="1">Cell outer membrane</location>
        <topology evidence="1">Multi-pass membrane protein</topology>
    </subcellularLocation>
</comment>
<organism evidence="3 4">
    <name type="scientific">Vibrio ishigakensis</name>
    <dbReference type="NCBI Taxonomy" id="1481914"/>
    <lineage>
        <taxon>Bacteria</taxon>
        <taxon>Pseudomonadati</taxon>
        <taxon>Pseudomonadota</taxon>
        <taxon>Gammaproteobacteria</taxon>
        <taxon>Vibrionales</taxon>
        <taxon>Vibrionaceae</taxon>
        <taxon>Vibrio</taxon>
    </lineage>
</organism>
<evidence type="ECO:0000313" key="4">
    <source>
        <dbReference type="Proteomes" id="UP000031666"/>
    </source>
</evidence>
<comment type="caution">
    <text evidence="3">The sequence shown here is derived from an EMBL/GenBank/DDBJ whole genome shotgun (WGS) entry which is preliminary data.</text>
</comment>
<keyword evidence="3" id="KW-0675">Receptor</keyword>
<proteinExistence type="inferred from homology"/>
<dbReference type="Gene3D" id="2.170.130.10">
    <property type="entry name" value="TonB-dependent receptor, plug domain"/>
    <property type="match status" value="1"/>
</dbReference>
<dbReference type="InterPro" id="IPR012910">
    <property type="entry name" value="Plug_dom"/>
</dbReference>
<dbReference type="GO" id="GO:0009279">
    <property type="term" value="C:cell outer membrane"/>
    <property type="evidence" value="ECO:0007669"/>
    <property type="project" value="UniProtKB-SubCell"/>
</dbReference>
<accession>A0A0B8QC34</accession>
<dbReference type="STRING" id="1481914.JCM19241_5668"/>
<dbReference type="Pfam" id="PF07715">
    <property type="entry name" value="Plug"/>
    <property type="match status" value="1"/>
</dbReference>
<dbReference type="GO" id="GO:0044718">
    <property type="term" value="P:siderophore transmembrane transport"/>
    <property type="evidence" value="ECO:0007669"/>
    <property type="project" value="TreeGrafter"/>
</dbReference>
<keyword evidence="1" id="KW-0812">Transmembrane</keyword>
<keyword evidence="1" id="KW-0472">Membrane</keyword>